<name>A0A421AVM1_9PSEU</name>
<dbReference type="EMBL" id="RCDD01000008">
    <property type="protein sequence ID" value="RLK54129.1"/>
    <property type="molecule type" value="Genomic_DNA"/>
</dbReference>
<evidence type="ECO:0000313" key="2">
    <source>
        <dbReference type="EMBL" id="RLK54129.1"/>
    </source>
</evidence>
<accession>A0A421AVM1</accession>
<organism evidence="2 3">
    <name type="scientific">Actinokineospora cianjurensis</name>
    <dbReference type="NCBI Taxonomy" id="585224"/>
    <lineage>
        <taxon>Bacteria</taxon>
        <taxon>Bacillati</taxon>
        <taxon>Actinomycetota</taxon>
        <taxon>Actinomycetes</taxon>
        <taxon>Pseudonocardiales</taxon>
        <taxon>Pseudonocardiaceae</taxon>
        <taxon>Actinokineospora</taxon>
    </lineage>
</organism>
<gene>
    <name evidence="2" type="ORF">CLV68_6131</name>
</gene>
<proteinExistence type="predicted"/>
<feature type="region of interest" description="Disordered" evidence="1">
    <location>
        <begin position="1"/>
        <end position="31"/>
    </location>
</feature>
<keyword evidence="3" id="KW-1185">Reference proteome</keyword>
<evidence type="ECO:0000256" key="1">
    <source>
        <dbReference type="SAM" id="MobiDB-lite"/>
    </source>
</evidence>
<feature type="compositionally biased region" description="Basic residues" evidence="1">
    <location>
        <begin position="7"/>
        <end position="16"/>
    </location>
</feature>
<protein>
    <submittedName>
        <fullName evidence="2">Uncharacterized protein</fullName>
    </submittedName>
</protein>
<evidence type="ECO:0000313" key="3">
    <source>
        <dbReference type="Proteomes" id="UP000282454"/>
    </source>
</evidence>
<comment type="caution">
    <text evidence="2">The sequence shown here is derived from an EMBL/GenBank/DDBJ whole genome shotgun (WGS) entry which is preliminary data.</text>
</comment>
<sequence length="31" mass="3422">MLVLARHTPRPRKSGFRHTPSTNHPGTKAVA</sequence>
<dbReference type="AlphaFoldDB" id="A0A421AVM1"/>
<dbReference type="Proteomes" id="UP000282454">
    <property type="component" value="Unassembled WGS sequence"/>
</dbReference>
<reference evidence="2 3" key="1">
    <citation type="submission" date="2018-10" db="EMBL/GenBank/DDBJ databases">
        <title>Genomic Encyclopedia of Archaeal and Bacterial Type Strains, Phase II (KMG-II): from individual species to whole genera.</title>
        <authorList>
            <person name="Goeker M."/>
        </authorList>
    </citation>
    <scope>NUCLEOTIDE SEQUENCE [LARGE SCALE GENOMIC DNA]</scope>
    <source>
        <strain evidence="2 3">DSM 45657</strain>
    </source>
</reference>